<dbReference type="Pfam" id="PF00672">
    <property type="entry name" value="HAMP"/>
    <property type="match status" value="1"/>
</dbReference>
<dbReference type="PRINTS" id="PR00260">
    <property type="entry name" value="CHEMTRNSDUCR"/>
</dbReference>
<evidence type="ECO:0000256" key="2">
    <source>
        <dbReference type="ARBA" id="ARBA00029447"/>
    </source>
</evidence>
<keyword evidence="8" id="KW-1185">Reference proteome</keyword>
<feature type="transmembrane region" description="Helical" evidence="4">
    <location>
        <begin position="12"/>
        <end position="33"/>
    </location>
</feature>
<evidence type="ECO:0000313" key="7">
    <source>
        <dbReference type="EMBL" id="GGB51040.1"/>
    </source>
</evidence>
<evidence type="ECO:0000313" key="8">
    <source>
        <dbReference type="Proteomes" id="UP000603352"/>
    </source>
</evidence>
<keyword evidence="4" id="KW-0812">Transmembrane</keyword>
<comment type="similarity">
    <text evidence="2">Belongs to the methyl-accepting chemotaxis (MCP) protein family.</text>
</comment>
<dbReference type="PROSITE" id="PS50111">
    <property type="entry name" value="CHEMOTAXIS_TRANSDUC_2"/>
    <property type="match status" value="1"/>
</dbReference>
<dbReference type="PROSITE" id="PS50885">
    <property type="entry name" value="HAMP"/>
    <property type="match status" value="1"/>
</dbReference>
<keyword evidence="1 3" id="KW-0807">Transducer</keyword>
<evidence type="ECO:0000256" key="4">
    <source>
        <dbReference type="SAM" id="Phobius"/>
    </source>
</evidence>
<dbReference type="SMART" id="SM00283">
    <property type="entry name" value="MA"/>
    <property type="match status" value="1"/>
</dbReference>
<evidence type="ECO:0000256" key="3">
    <source>
        <dbReference type="PROSITE-ProRule" id="PRU00284"/>
    </source>
</evidence>
<evidence type="ECO:0000259" key="5">
    <source>
        <dbReference type="PROSITE" id="PS50111"/>
    </source>
</evidence>
<dbReference type="PANTHER" id="PTHR32089:SF112">
    <property type="entry name" value="LYSOZYME-LIKE PROTEIN-RELATED"/>
    <property type="match status" value="1"/>
</dbReference>
<dbReference type="EMBL" id="BMDZ01000046">
    <property type="protein sequence ID" value="GGB51040.1"/>
    <property type="molecule type" value="Genomic_DNA"/>
</dbReference>
<sequence length="563" mass="58477">MLSNLRVSSKILIVIMMMALVATAIAGLANWGLTRLSMATETVKMAGHNVRDGTRTNQLIIDLNRAEYRIAADPSQLADALADITAAEAEVVTLLNGLKTQASPEELARIAAVEAGIVPYFAEIDEAVRLAGQAAGRVLSADQRASVTEAAHGREMAAALERDIAALVNATVARADRTAQEAEAMAHEVELVVMGVALAGIAAGLVFGLLIASRGIVRPLAATVVGLKDLANGRLDVTVANTGRRDEIGDIARTMLVFKENAIERQRLADLQAVQDAAKLKRAEDVSRLILGFDKDVSEVLGVMSHASEELEATAQLLSAGSEETSRQAATVNAAAEQASVNVQTVAAATEELTATVAEVARRMEDARMVATDASNEADRAKSFVGELDQAGRAIASVITLISEIASQTNLLALNATIEAARAGEAGKGFAVVASEVKTLATQTARATDEIRNQVGGMQTSIDQAVGAISHIATVIYRLNDMAGAVAAAVQEQSAATAEIGRNANQAALGTSHVTANMSGVSEAAQTTSAGSTQVLSAARSLADRSTRLRSSVDGFLRDVVAA</sequence>
<dbReference type="InterPro" id="IPR004089">
    <property type="entry name" value="MCPsignal_dom"/>
</dbReference>
<dbReference type="Pfam" id="PF00015">
    <property type="entry name" value="MCPsignal"/>
    <property type="match status" value="1"/>
</dbReference>
<evidence type="ECO:0000259" key="6">
    <source>
        <dbReference type="PROSITE" id="PS50885"/>
    </source>
</evidence>
<feature type="domain" description="Methyl-accepting transducer" evidence="5">
    <location>
        <begin position="307"/>
        <end position="543"/>
    </location>
</feature>
<dbReference type="SMART" id="SM00304">
    <property type="entry name" value="HAMP"/>
    <property type="match status" value="1"/>
</dbReference>
<dbReference type="InterPro" id="IPR004090">
    <property type="entry name" value="Chemotax_Me-accpt_rcpt"/>
</dbReference>
<name>A0ABQ1IRZ6_9PROT</name>
<feature type="transmembrane region" description="Helical" evidence="4">
    <location>
        <begin position="191"/>
        <end position="212"/>
    </location>
</feature>
<dbReference type="Gene3D" id="1.10.287.950">
    <property type="entry name" value="Methyl-accepting chemotaxis protein"/>
    <property type="match status" value="1"/>
</dbReference>
<reference evidence="8" key="1">
    <citation type="journal article" date="2019" name="Int. J. Syst. Evol. Microbiol.">
        <title>The Global Catalogue of Microorganisms (GCM) 10K type strain sequencing project: providing services to taxonomists for standard genome sequencing and annotation.</title>
        <authorList>
            <consortium name="The Broad Institute Genomics Platform"/>
            <consortium name="The Broad Institute Genome Sequencing Center for Infectious Disease"/>
            <person name="Wu L."/>
            <person name="Ma J."/>
        </authorList>
    </citation>
    <scope>NUCLEOTIDE SEQUENCE [LARGE SCALE GENOMIC DNA]</scope>
    <source>
        <strain evidence="8">CGMCC 1.10188</strain>
    </source>
</reference>
<accession>A0ABQ1IRZ6</accession>
<feature type="domain" description="HAMP" evidence="6">
    <location>
        <begin position="214"/>
        <end position="267"/>
    </location>
</feature>
<dbReference type="Proteomes" id="UP000603352">
    <property type="component" value="Unassembled WGS sequence"/>
</dbReference>
<proteinExistence type="inferred from homology"/>
<evidence type="ECO:0000256" key="1">
    <source>
        <dbReference type="ARBA" id="ARBA00023224"/>
    </source>
</evidence>
<keyword evidence="4" id="KW-1133">Transmembrane helix</keyword>
<dbReference type="Gene3D" id="6.10.340.10">
    <property type="match status" value="1"/>
</dbReference>
<gene>
    <name evidence="7" type="ORF">GCM10011505_35150</name>
</gene>
<dbReference type="PANTHER" id="PTHR32089">
    <property type="entry name" value="METHYL-ACCEPTING CHEMOTAXIS PROTEIN MCPB"/>
    <property type="match status" value="1"/>
</dbReference>
<dbReference type="SUPFAM" id="SSF58104">
    <property type="entry name" value="Methyl-accepting chemotaxis protein (MCP) signaling domain"/>
    <property type="match status" value="1"/>
</dbReference>
<protein>
    <submittedName>
        <fullName evidence="7">Methyl-accepting chemotaxis protein</fullName>
    </submittedName>
</protein>
<organism evidence="7 8">
    <name type="scientific">Tistrella bauzanensis</name>
    <dbReference type="NCBI Taxonomy" id="657419"/>
    <lineage>
        <taxon>Bacteria</taxon>
        <taxon>Pseudomonadati</taxon>
        <taxon>Pseudomonadota</taxon>
        <taxon>Alphaproteobacteria</taxon>
        <taxon>Geminicoccales</taxon>
        <taxon>Geminicoccaceae</taxon>
        <taxon>Tistrella</taxon>
    </lineage>
</organism>
<comment type="caution">
    <text evidence="7">The sequence shown here is derived from an EMBL/GenBank/DDBJ whole genome shotgun (WGS) entry which is preliminary data.</text>
</comment>
<dbReference type="InterPro" id="IPR003660">
    <property type="entry name" value="HAMP_dom"/>
</dbReference>
<keyword evidence="4" id="KW-0472">Membrane</keyword>